<sequence length="45" mass="4953">MLAAGFNVILNCSNQQYFHSTNSMTEVAGMSGYMSSVIMINVHPR</sequence>
<protein>
    <submittedName>
        <fullName evidence="1">Uncharacterized protein</fullName>
    </submittedName>
</protein>
<proteinExistence type="predicted"/>
<accession>A0A2P2LIL0</accession>
<dbReference type="EMBL" id="GGEC01037332">
    <property type="protein sequence ID" value="MBX17816.1"/>
    <property type="molecule type" value="Transcribed_RNA"/>
</dbReference>
<evidence type="ECO:0000313" key="1">
    <source>
        <dbReference type="EMBL" id="MBX17816.1"/>
    </source>
</evidence>
<dbReference type="AlphaFoldDB" id="A0A2P2LIL0"/>
<organism evidence="1">
    <name type="scientific">Rhizophora mucronata</name>
    <name type="common">Asiatic mangrove</name>
    <dbReference type="NCBI Taxonomy" id="61149"/>
    <lineage>
        <taxon>Eukaryota</taxon>
        <taxon>Viridiplantae</taxon>
        <taxon>Streptophyta</taxon>
        <taxon>Embryophyta</taxon>
        <taxon>Tracheophyta</taxon>
        <taxon>Spermatophyta</taxon>
        <taxon>Magnoliopsida</taxon>
        <taxon>eudicotyledons</taxon>
        <taxon>Gunneridae</taxon>
        <taxon>Pentapetalae</taxon>
        <taxon>rosids</taxon>
        <taxon>fabids</taxon>
        <taxon>Malpighiales</taxon>
        <taxon>Rhizophoraceae</taxon>
        <taxon>Rhizophora</taxon>
    </lineage>
</organism>
<name>A0A2P2LIL0_RHIMU</name>
<reference evidence="1" key="1">
    <citation type="submission" date="2018-02" db="EMBL/GenBank/DDBJ databases">
        <title>Rhizophora mucronata_Transcriptome.</title>
        <authorList>
            <person name="Meera S.P."/>
            <person name="Sreeshan A."/>
            <person name="Augustine A."/>
        </authorList>
    </citation>
    <scope>NUCLEOTIDE SEQUENCE</scope>
    <source>
        <tissue evidence="1">Leaf</tissue>
    </source>
</reference>